<evidence type="ECO:0000256" key="1">
    <source>
        <dbReference type="ARBA" id="ARBA00022475"/>
    </source>
</evidence>
<keyword evidence="2 5" id="KW-0812">Transmembrane</keyword>
<keyword evidence="7" id="KW-1185">Reference proteome</keyword>
<evidence type="ECO:0000313" key="6">
    <source>
        <dbReference type="EMBL" id="MDR6512548.1"/>
    </source>
</evidence>
<reference evidence="6 7" key="1">
    <citation type="submission" date="2023-07" db="EMBL/GenBank/DDBJ databases">
        <title>Sorghum-associated microbial communities from plants grown in Nebraska, USA.</title>
        <authorList>
            <person name="Schachtman D."/>
        </authorList>
    </citation>
    <scope>NUCLEOTIDE SEQUENCE [LARGE SCALE GENOMIC DNA]</scope>
    <source>
        <strain evidence="6 7">DS1027</strain>
    </source>
</reference>
<evidence type="ECO:0000313" key="7">
    <source>
        <dbReference type="Proteomes" id="UP001184150"/>
    </source>
</evidence>
<evidence type="ECO:0008006" key="8">
    <source>
        <dbReference type="Google" id="ProtNLM"/>
    </source>
</evidence>
<protein>
    <recommendedName>
        <fullName evidence="8">DUF1656 domain-containing protein</fullName>
    </recommendedName>
</protein>
<keyword evidence="3 5" id="KW-1133">Transmembrane helix</keyword>
<evidence type="ECO:0000256" key="4">
    <source>
        <dbReference type="ARBA" id="ARBA00023136"/>
    </source>
</evidence>
<feature type="transmembrane region" description="Helical" evidence="5">
    <location>
        <begin position="47"/>
        <end position="67"/>
    </location>
</feature>
<dbReference type="InterPro" id="IPR012451">
    <property type="entry name" value="DUF1656"/>
</dbReference>
<dbReference type="EMBL" id="JAVDRD010000010">
    <property type="protein sequence ID" value="MDR6512548.1"/>
    <property type="molecule type" value="Genomic_DNA"/>
</dbReference>
<keyword evidence="1" id="KW-1003">Cell membrane</keyword>
<dbReference type="Proteomes" id="UP001184150">
    <property type="component" value="Unassembled WGS sequence"/>
</dbReference>
<accession>A0ABU1MQV8</accession>
<proteinExistence type="predicted"/>
<gene>
    <name evidence="6" type="ORF">J2792_003433</name>
</gene>
<dbReference type="RefSeq" id="WP_231627534.1">
    <property type="nucleotide sequence ID" value="NZ_CP140000.1"/>
</dbReference>
<evidence type="ECO:0000256" key="2">
    <source>
        <dbReference type="ARBA" id="ARBA00022692"/>
    </source>
</evidence>
<keyword evidence="4 5" id="KW-0472">Membrane</keyword>
<dbReference type="Pfam" id="PF07869">
    <property type="entry name" value="DUF1656"/>
    <property type="match status" value="1"/>
</dbReference>
<comment type="caution">
    <text evidence="6">The sequence shown here is derived from an EMBL/GenBank/DDBJ whole genome shotgun (WGS) entry which is preliminary data.</text>
</comment>
<organism evidence="6 7">
    <name type="scientific">Novosphingobium capsulatum</name>
    <dbReference type="NCBI Taxonomy" id="13688"/>
    <lineage>
        <taxon>Bacteria</taxon>
        <taxon>Pseudomonadati</taxon>
        <taxon>Pseudomonadota</taxon>
        <taxon>Alphaproteobacteria</taxon>
        <taxon>Sphingomonadales</taxon>
        <taxon>Sphingomonadaceae</taxon>
        <taxon>Novosphingobium</taxon>
    </lineage>
</organism>
<sequence length="77" mass="8837">MNPPTPAFSEYMFGEVFVASAPVTATVALILALIVHRVLVALRFYRWVWHPVLFDTAMFVAFWALLVRFPQLINGWL</sequence>
<feature type="transmembrane region" description="Helical" evidence="5">
    <location>
        <begin position="12"/>
        <end position="35"/>
    </location>
</feature>
<evidence type="ECO:0000256" key="3">
    <source>
        <dbReference type="ARBA" id="ARBA00022989"/>
    </source>
</evidence>
<name>A0ABU1MQV8_9SPHN</name>
<evidence type="ECO:0000256" key="5">
    <source>
        <dbReference type="SAM" id="Phobius"/>
    </source>
</evidence>